<evidence type="ECO:0000313" key="6">
    <source>
        <dbReference type="Proteomes" id="UP000807469"/>
    </source>
</evidence>
<organism evidence="5 6">
    <name type="scientific">Pholiota conissans</name>
    <dbReference type="NCBI Taxonomy" id="109636"/>
    <lineage>
        <taxon>Eukaryota</taxon>
        <taxon>Fungi</taxon>
        <taxon>Dikarya</taxon>
        <taxon>Basidiomycota</taxon>
        <taxon>Agaricomycotina</taxon>
        <taxon>Agaricomycetes</taxon>
        <taxon>Agaricomycetidae</taxon>
        <taxon>Agaricales</taxon>
        <taxon>Agaricineae</taxon>
        <taxon>Strophariaceae</taxon>
        <taxon>Pholiota</taxon>
    </lineage>
</organism>
<dbReference type="GO" id="GO:0005634">
    <property type="term" value="C:nucleus"/>
    <property type="evidence" value="ECO:0007669"/>
    <property type="project" value="UniProtKB-SubCell"/>
</dbReference>
<keyword evidence="3" id="KW-0539">Nucleus</keyword>
<accession>A0A9P5YR09</accession>
<dbReference type="PANTHER" id="PTHR15052:SF2">
    <property type="entry name" value="GENERAL TRANSCRIPTION FACTOR 3C POLYPEPTIDE 2"/>
    <property type="match status" value="1"/>
</dbReference>
<dbReference type="GO" id="GO:0006383">
    <property type="term" value="P:transcription by RNA polymerase III"/>
    <property type="evidence" value="ECO:0007669"/>
    <property type="project" value="TreeGrafter"/>
</dbReference>
<feature type="region of interest" description="Disordered" evidence="4">
    <location>
        <begin position="1"/>
        <end position="133"/>
    </location>
</feature>
<dbReference type="PANTHER" id="PTHR15052">
    <property type="entry name" value="RNA POLYMERASE III TRANSCRIPTION INITIATION FACTOR COMPLEX SUBUNIT"/>
    <property type="match status" value="1"/>
</dbReference>
<dbReference type="InterPro" id="IPR036322">
    <property type="entry name" value="WD40_repeat_dom_sf"/>
</dbReference>
<protein>
    <recommendedName>
        <fullName evidence="7">Transcription factor tau subunit sfc6</fullName>
    </recommendedName>
</protein>
<evidence type="ECO:0008006" key="7">
    <source>
        <dbReference type="Google" id="ProtNLM"/>
    </source>
</evidence>
<evidence type="ECO:0000256" key="2">
    <source>
        <dbReference type="ARBA" id="ARBA00023163"/>
    </source>
</evidence>
<dbReference type="Gene3D" id="2.130.10.10">
    <property type="entry name" value="YVTN repeat-like/Quinoprotein amine dehydrogenase"/>
    <property type="match status" value="1"/>
</dbReference>
<dbReference type="InterPro" id="IPR052416">
    <property type="entry name" value="GTF3C_component"/>
</dbReference>
<feature type="compositionally biased region" description="Acidic residues" evidence="4">
    <location>
        <begin position="42"/>
        <end position="51"/>
    </location>
</feature>
<feature type="compositionally biased region" description="Basic residues" evidence="4">
    <location>
        <begin position="1"/>
        <end position="11"/>
    </location>
</feature>
<comment type="caution">
    <text evidence="5">The sequence shown here is derived from an EMBL/GenBank/DDBJ whole genome shotgun (WGS) entry which is preliminary data.</text>
</comment>
<comment type="subcellular location">
    <subcellularLocation>
        <location evidence="1">Nucleus</location>
    </subcellularLocation>
</comment>
<evidence type="ECO:0000256" key="1">
    <source>
        <dbReference type="ARBA" id="ARBA00004123"/>
    </source>
</evidence>
<name>A0A9P5YR09_9AGAR</name>
<dbReference type="GO" id="GO:0000127">
    <property type="term" value="C:transcription factor TFIIIC complex"/>
    <property type="evidence" value="ECO:0007669"/>
    <property type="project" value="TreeGrafter"/>
</dbReference>
<dbReference type="OrthoDB" id="4703at2759"/>
<evidence type="ECO:0000256" key="4">
    <source>
        <dbReference type="SAM" id="MobiDB-lite"/>
    </source>
</evidence>
<feature type="compositionally biased region" description="Acidic residues" evidence="4">
    <location>
        <begin position="64"/>
        <end position="86"/>
    </location>
</feature>
<dbReference type="InterPro" id="IPR015943">
    <property type="entry name" value="WD40/YVTN_repeat-like_dom_sf"/>
</dbReference>
<evidence type="ECO:0000313" key="5">
    <source>
        <dbReference type="EMBL" id="KAF9473862.1"/>
    </source>
</evidence>
<gene>
    <name evidence="5" type="ORF">BDN70DRAFT_885457</name>
</gene>
<dbReference type="AlphaFoldDB" id="A0A9P5YR09"/>
<dbReference type="SUPFAM" id="SSF50978">
    <property type="entry name" value="WD40 repeat-like"/>
    <property type="match status" value="1"/>
</dbReference>
<dbReference type="Proteomes" id="UP000807469">
    <property type="component" value="Unassembled WGS sequence"/>
</dbReference>
<proteinExistence type="predicted"/>
<evidence type="ECO:0000256" key="3">
    <source>
        <dbReference type="ARBA" id="ARBA00023242"/>
    </source>
</evidence>
<sequence>MTRQLRPRKSRPSYAQLSGFVTDEDEGGTSAGPSSAPRTIIEDEIDSESDFEPDKGANDHAGDQEEDDEDEDAIGDIEEPEEDEEPVSVKPKPATTLKRKMPPTTPAQPKSKVKARSDGAAKVTVGPKGSKRQMYVLPTPSVHHRHRAVHLFSREGKVERLISPPSLFTRPSISLTNGFTENSKVSDRVNKSWGYNVGSGPLWDLAEDRGWYKEAIMTGDDVDTESKRRPRVYANVPLVHGWEVLSAEDAALYLPTDDVTTEEGNLKPPPPVVCYLGPIKSQSRENLPMFDSVSMAKYSEENNAHIFNAGAPVWGVDWCPIHVDDRSARSYAQYLAVAPFPSQSHSPDIGRKVARPSYACIQIWTLSSAGKTSKAKKNPAKKPDVGRMKCEMVLCIDSGPAYDLKWCPMPSHDFREDAMPHKKLGLLAGTFEDGSFSVFVVPDPSDFANEDDSQPIYVKLPSPILRIELEETSCWAFDWANSEVIAIGTTNGIIAIYNIGAALKAVNSETAQQTITDLIPTHYMSLHQSAVRALGWIKSPQCFPSSAPNISQDPTVIASAGYDGMECLTDIRDGRGSVMNRTRDVINALTFSPYAGGPITMDHENTVKAYSASASMLGRGHSLFEPQGPVWTVHASDFHPQLIAGAADGSCSTTNILRSTRRGGSVPFFVHKVFQMDYNRKTKEYRVLDHFLPQESFDRTTATRVAKGKVKKLTDTAIPTGTGAWPREVGVHRVVWNNGNGLASAALMAAGTASGLCRIEMLAGRWLKDKIPYGGVEGIRMEDVDAMEVDSDLSEEESEA</sequence>
<keyword evidence="6" id="KW-1185">Reference proteome</keyword>
<reference evidence="5" key="1">
    <citation type="submission" date="2020-11" db="EMBL/GenBank/DDBJ databases">
        <authorList>
            <consortium name="DOE Joint Genome Institute"/>
            <person name="Ahrendt S."/>
            <person name="Riley R."/>
            <person name="Andreopoulos W."/>
            <person name="Labutti K."/>
            <person name="Pangilinan J."/>
            <person name="Ruiz-Duenas F.J."/>
            <person name="Barrasa J.M."/>
            <person name="Sanchez-Garcia M."/>
            <person name="Camarero S."/>
            <person name="Miyauchi S."/>
            <person name="Serrano A."/>
            <person name="Linde D."/>
            <person name="Babiker R."/>
            <person name="Drula E."/>
            <person name="Ayuso-Fernandez I."/>
            <person name="Pacheco R."/>
            <person name="Padilla G."/>
            <person name="Ferreira P."/>
            <person name="Barriuso J."/>
            <person name="Kellner H."/>
            <person name="Castanera R."/>
            <person name="Alfaro M."/>
            <person name="Ramirez L."/>
            <person name="Pisabarro A.G."/>
            <person name="Kuo A."/>
            <person name="Tritt A."/>
            <person name="Lipzen A."/>
            <person name="He G."/>
            <person name="Yan M."/>
            <person name="Ng V."/>
            <person name="Cullen D."/>
            <person name="Martin F."/>
            <person name="Rosso M.-N."/>
            <person name="Henrissat B."/>
            <person name="Hibbett D."/>
            <person name="Martinez A.T."/>
            <person name="Grigoriev I.V."/>
        </authorList>
    </citation>
    <scope>NUCLEOTIDE SEQUENCE</scope>
    <source>
        <strain evidence="5">CIRM-BRFM 674</strain>
    </source>
</reference>
<keyword evidence="2" id="KW-0804">Transcription</keyword>
<dbReference type="EMBL" id="MU155411">
    <property type="protein sequence ID" value="KAF9473862.1"/>
    <property type="molecule type" value="Genomic_DNA"/>
</dbReference>
<feature type="compositionally biased region" description="Basic and acidic residues" evidence="4">
    <location>
        <begin position="52"/>
        <end position="63"/>
    </location>
</feature>